<dbReference type="Gene3D" id="3.40.50.1820">
    <property type="entry name" value="alpha/beta hydrolase"/>
    <property type="match status" value="1"/>
</dbReference>
<dbReference type="eggNOG" id="COG0596">
    <property type="taxonomic scope" value="Bacteria"/>
</dbReference>
<reference evidence="3 4" key="1">
    <citation type="journal article" date="2010" name="Stand. Genomic Sci.">
        <title>Complete genome sequence of Conexibacter woesei type strain (ID131577).</title>
        <authorList>
            <person name="Pukall R."/>
            <person name="Lapidus A."/>
            <person name="Glavina Del Rio T."/>
            <person name="Copeland A."/>
            <person name="Tice H."/>
            <person name="Cheng J.-F."/>
            <person name="Lucas S."/>
            <person name="Chen F."/>
            <person name="Nolan M."/>
            <person name="Bruce D."/>
            <person name="Goodwin L."/>
            <person name="Pitluck S."/>
            <person name="Mavromatis K."/>
            <person name="Ivanova N."/>
            <person name="Ovchinnikova G."/>
            <person name="Pati A."/>
            <person name="Chen A."/>
            <person name="Palaniappan K."/>
            <person name="Land M."/>
            <person name="Hauser L."/>
            <person name="Chang Y.-J."/>
            <person name="Jeffries C.D."/>
            <person name="Chain P."/>
            <person name="Meincke L."/>
            <person name="Sims D."/>
            <person name="Brettin T."/>
            <person name="Detter J.C."/>
            <person name="Rohde M."/>
            <person name="Goeker M."/>
            <person name="Bristow J."/>
            <person name="Eisen J.A."/>
            <person name="Markowitz V."/>
            <person name="Kyrpides N.C."/>
            <person name="Klenk H.-P."/>
            <person name="Hugenholtz P."/>
        </authorList>
    </citation>
    <scope>NUCLEOTIDE SEQUENCE [LARGE SCALE GENOMIC DNA]</scope>
    <source>
        <strain evidence="4">DSM 14684 / CIP 108061 / JCM 11494 / NBRC 100937 / ID131577</strain>
    </source>
</reference>
<sequence length="289" mass="32012" precursor="true">MPDVRLPQGTIEYEDSGEPPGGGPTVVLLHGLFMDGTVWRKVVPELAHDARVIRPTLPLGAHRIPMEPDADLSLRGMTRLVAAFLDALDLRDVVLVLNDWGGPLLLVEEGLDERVGRFVFVACELFDNFPPGIPGRLAALAGRLGPAGVRFAVQPLRSRTLRRFPLLFGWMSKRPVDPEVSDRWFEPVLTQHAIRRDLAKYAGSRFTADETTAATERLRDFDRPALVVWAPEDKLMPRDHGRRLAELLPQGRLVEIEDSYTLIPEDQPAALTAHLRDFVADADDAAAAA</sequence>
<dbReference type="AlphaFoldDB" id="D3F1P5"/>
<dbReference type="ESTHER" id="conwi-d3f1p5">
    <property type="family name" value="6_AlphaBeta_hydrolase"/>
</dbReference>
<protein>
    <submittedName>
        <fullName evidence="3">Alpha/beta hydrolase fold protein</fullName>
    </submittedName>
</protein>
<dbReference type="Proteomes" id="UP000008229">
    <property type="component" value="Chromosome"/>
</dbReference>
<evidence type="ECO:0000259" key="2">
    <source>
        <dbReference type="Pfam" id="PF12697"/>
    </source>
</evidence>
<evidence type="ECO:0000313" key="4">
    <source>
        <dbReference type="Proteomes" id="UP000008229"/>
    </source>
</evidence>
<dbReference type="PANTHER" id="PTHR43798:SF33">
    <property type="entry name" value="HYDROLASE, PUTATIVE (AFU_ORTHOLOGUE AFUA_2G14860)-RELATED"/>
    <property type="match status" value="1"/>
</dbReference>
<accession>D3F1P5</accession>
<keyword evidence="3" id="KW-0378">Hydrolase</keyword>
<name>D3F1P5_CONWI</name>
<proteinExistence type="predicted"/>
<dbReference type="KEGG" id="cwo:Cwoe_5672"/>
<dbReference type="GO" id="GO:0016787">
    <property type="term" value="F:hydrolase activity"/>
    <property type="evidence" value="ECO:0007669"/>
    <property type="project" value="UniProtKB-KW"/>
</dbReference>
<dbReference type="EMBL" id="CP001854">
    <property type="protein sequence ID" value="ADB54076.1"/>
    <property type="molecule type" value="Genomic_DNA"/>
</dbReference>
<dbReference type="PANTHER" id="PTHR43798">
    <property type="entry name" value="MONOACYLGLYCEROL LIPASE"/>
    <property type="match status" value="1"/>
</dbReference>
<dbReference type="STRING" id="469383.Cwoe_5672"/>
<evidence type="ECO:0000256" key="1">
    <source>
        <dbReference type="SAM" id="MobiDB-lite"/>
    </source>
</evidence>
<dbReference type="SUPFAM" id="SSF53474">
    <property type="entry name" value="alpha/beta-Hydrolases"/>
    <property type="match status" value="1"/>
</dbReference>
<reference evidence="4" key="2">
    <citation type="submission" date="2010-01" db="EMBL/GenBank/DDBJ databases">
        <title>The complete genome of Conexibacter woesei DSM 14684.</title>
        <authorList>
            <consortium name="US DOE Joint Genome Institute (JGI-PGF)"/>
            <person name="Lucas S."/>
            <person name="Copeland A."/>
            <person name="Lapidus A."/>
            <person name="Glavina del Rio T."/>
            <person name="Dalin E."/>
            <person name="Tice H."/>
            <person name="Bruce D."/>
            <person name="Goodwin L."/>
            <person name="Pitluck S."/>
            <person name="Kyrpides N."/>
            <person name="Mavromatis K."/>
            <person name="Ivanova N."/>
            <person name="Mikhailova N."/>
            <person name="Chertkov O."/>
            <person name="Brettin T."/>
            <person name="Detter J.C."/>
            <person name="Han C."/>
            <person name="Larimer F."/>
            <person name="Land M."/>
            <person name="Hauser L."/>
            <person name="Markowitz V."/>
            <person name="Cheng J.-F."/>
            <person name="Hugenholtz P."/>
            <person name="Woyke T."/>
            <person name="Wu D."/>
            <person name="Pukall R."/>
            <person name="Steenblock K."/>
            <person name="Schneider S."/>
            <person name="Klenk H.-P."/>
            <person name="Eisen J.A."/>
        </authorList>
    </citation>
    <scope>NUCLEOTIDE SEQUENCE [LARGE SCALE GENOMIC DNA]</scope>
    <source>
        <strain evidence="4">DSM 14684 / CIP 108061 / JCM 11494 / NBRC 100937 / ID131577</strain>
    </source>
</reference>
<dbReference type="InterPro" id="IPR050266">
    <property type="entry name" value="AB_hydrolase_sf"/>
</dbReference>
<organism evidence="3 4">
    <name type="scientific">Conexibacter woesei (strain DSM 14684 / CCUG 47730 / CIP 108061 / JCM 11494 / NBRC 100937 / ID131577)</name>
    <dbReference type="NCBI Taxonomy" id="469383"/>
    <lineage>
        <taxon>Bacteria</taxon>
        <taxon>Bacillati</taxon>
        <taxon>Actinomycetota</taxon>
        <taxon>Thermoleophilia</taxon>
        <taxon>Solirubrobacterales</taxon>
        <taxon>Conexibacteraceae</taxon>
        <taxon>Conexibacter</taxon>
    </lineage>
</organism>
<dbReference type="HOGENOM" id="CLU_020336_13_3_11"/>
<dbReference type="Pfam" id="PF12697">
    <property type="entry name" value="Abhydrolase_6"/>
    <property type="match status" value="1"/>
</dbReference>
<dbReference type="RefSeq" id="WP_012937127.1">
    <property type="nucleotide sequence ID" value="NC_013739.1"/>
</dbReference>
<keyword evidence="4" id="KW-1185">Reference proteome</keyword>
<evidence type="ECO:0000313" key="3">
    <source>
        <dbReference type="EMBL" id="ADB54076.1"/>
    </source>
</evidence>
<feature type="domain" description="AB hydrolase-1" evidence="2">
    <location>
        <begin position="26"/>
        <end position="271"/>
    </location>
</feature>
<feature type="region of interest" description="Disordered" evidence="1">
    <location>
        <begin position="1"/>
        <end position="21"/>
    </location>
</feature>
<dbReference type="InterPro" id="IPR000073">
    <property type="entry name" value="AB_hydrolase_1"/>
</dbReference>
<gene>
    <name evidence="3" type="ordered locus">Cwoe_5672</name>
</gene>
<dbReference type="OrthoDB" id="3400345at2"/>
<dbReference type="InterPro" id="IPR029058">
    <property type="entry name" value="AB_hydrolase_fold"/>
</dbReference>
<dbReference type="GO" id="GO:0016020">
    <property type="term" value="C:membrane"/>
    <property type="evidence" value="ECO:0007669"/>
    <property type="project" value="TreeGrafter"/>
</dbReference>